<dbReference type="GO" id="GO:0016853">
    <property type="term" value="F:isomerase activity"/>
    <property type="evidence" value="ECO:0007669"/>
    <property type="project" value="UniProtKB-KW"/>
</dbReference>
<dbReference type="NCBIfam" id="TIGR03083">
    <property type="entry name" value="maleylpyruvate isomerase family mycothiol-dependent enzyme"/>
    <property type="match status" value="1"/>
</dbReference>
<name>A0ABY7K3D0_9ACTN</name>
<protein>
    <submittedName>
        <fullName evidence="2">Maleylpyruvate isomerase family mycothiol-dependent enzyme</fullName>
    </submittedName>
</protein>
<dbReference type="InterPro" id="IPR034660">
    <property type="entry name" value="DinB/YfiT-like"/>
</dbReference>
<feature type="domain" description="Mycothiol-dependent maleylpyruvate isomerase metal-binding" evidence="1">
    <location>
        <begin position="5"/>
        <end position="145"/>
    </location>
</feature>
<reference evidence="2" key="1">
    <citation type="submission" date="2022-05" db="EMBL/GenBank/DDBJ databases">
        <title>Jatrophihabitans sp. SB3-54 whole genome sequence.</title>
        <authorList>
            <person name="Suh M.K."/>
            <person name="Eom M.K."/>
            <person name="Kim J.S."/>
            <person name="Kim H.S."/>
            <person name="Do H.E."/>
            <person name="Shin Y.K."/>
            <person name="Lee J.-S."/>
        </authorList>
    </citation>
    <scope>NUCLEOTIDE SEQUENCE</scope>
    <source>
        <strain evidence="2">SB3-54</strain>
    </source>
</reference>
<keyword evidence="2" id="KW-0413">Isomerase</keyword>
<dbReference type="Proteomes" id="UP001164693">
    <property type="component" value="Chromosome"/>
</dbReference>
<evidence type="ECO:0000313" key="2">
    <source>
        <dbReference type="EMBL" id="WAX59322.1"/>
    </source>
</evidence>
<dbReference type="InterPro" id="IPR017517">
    <property type="entry name" value="Maleyloyr_isom"/>
</dbReference>
<organism evidence="2 3">
    <name type="scientific">Jatrophihabitans cynanchi</name>
    <dbReference type="NCBI Taxonomy" id="2944128"/>
    <lineage>
        <taxon>Bacteria</taxon>
        <taxon>Bacillati</taxon>
        <taxon>Actinomycetota</taxon>
        <taxon>Actinomycetes</taxon>
        <taxon>Jatrophihabitantales</taxon>
        <taxon>Jatrophihabitantaceae</taxon>
        <taxon>Jatrophihabitans</taxon>
    </lineage>
</organism>
<accession>A0ABY7K3D0</accession>
<dbReference type="SUPFAM" id="SSF109854">
    <property type="entry name" value="DinB/YfiT-like putative metalloenzymes"/>
    <property type="match status" value="1"/>
</dbReference>
<dbReference type="EMBL" id="CP097463">
    <property type="protein sequence ID" value="WAX59322.1"/>
    <property type="molecule type" value="Genomic_DNA"/>
</dbReference>
<keyword evidence="3" id="KW-1185">Reference proteome</keyword>
<dbReference type="InterPro" id="IPR024344">
    <property type="entry name" value="MDMPI_metal-binding"/>
</dbReference>
<sequence length="240" mass="25797">MAGPQHAAILAQLRELDAADWTRPTDCVSWTVHDIAAHVTGAMDSGAHLRVLLRHVRAAKRAGLAGTVDGLNAAQIADRRDYPPARILADLERLAPKAVRARRRAPSVLRRRAVPGDDLPAGSTFGYLFDVIYSRDVWMHRIDIARATDRQVAACTSDGAVVEQVVRDLGRFWDGPPVLLDLTGPAGGSWLLGAGEPCAEVRTDAVEYLRLLSGRAAAPQLHLSGQQAARAALLAARVAF</sequence>
<gene>
    <name evidence="2" type="ORF">M6B22_18215</name>
</gene>
<evidence type="ECO:0000313" key="3">
    <source>
        <dbReference type="Proteomes" id="UP001164693"/>
    </source>
</evidence>
<proteinExistence type="predicted"/>
<dbReference type="RefSeq" id="WP_269445840.1">
    <property type="nucleotide sequence ID" value="NZ_CP097463.1"/>
</dbReference>
<dbReference type="Pfam" id="PF11716">
    <property type="entry name" value="MDMPI_N"/>
    <property type="match status" value="1"/>
</dbReference>
<evidence type="ECO:0000259" key="1">
    <source>
        <dbReference type="Pfam" id="PF11716"/>
    </source>
</evidence>
<dbReference type="Gene3D" id="1.20.120.450">
    <property type="entry name" value="dinb family like domain"/>
    <property type="match status" value="1"/>
</dbReference>